<organism evidence="8 9">
    <name type="scientific">Anthostomella pinea</name>
    <dbReference type="NCBI Taxonomy" id="933095"/>
    <lineage>
        <taxon>Eukaryota</taxon>
        <taxon>Fungi</taxon>
        <taxon>Dikarya</taxon>
        <taxon>Ascomycota</taxon>
        <taxon>Pezizomycotina</taxon>
        <taxon>Sordariomycetes</taxon>
        <taxon>Xylariomycetidae</taxon>
        <taxon>Xylariales</taxon>
        <taxon>Xylariaceae</taxon>
        <taxon>Anthostomella</taxon>
    </lineage>
</organism>
<feature type="transmembrane region" description="Helical" evidence="6">
    <location>
        <begin position="96"/>
        <end position="121"/>
    </location>
</feature>
<feature type="transmembrane region" description="Helical" evidence="6">
    <location>
        <begin position="36"/>
        <end position="59"/>
    </location>
</feature>
<proteinExistence type="inferred from homology"/>
<dbReference type="PANTHER" id="PTHR33048">
    <property type="entry name" value="PTH11-LIKE INTEGRAL MEMBRANE PROTEIN (AFU_ORTHOLOGUE AFUA_5G11245)"/>
    <property type="match status" value="1"/>
</dbReference>
<dbReference type="PANTHER" id="PTHR33048:SF2">
    <property type="entry name" value="SRPK"/>
    <property type="match status" value="1"/>
</dbReference>
<evidence type="ECO:0000256" key="5">
    <source>
        <dbReference type="ARBA" id="ARBA00038359"/>
    </source>
</evidence>
<keyword evidence="3 6" id="KW-1133">Transmembrane helix</keyword>
<protein>
    <submittedName>
        <fullName evidence="8">Uu.00g007510.m01.CDS01</fullName>
    </submittedName>
</protein>
<dbReference type="Pfam" id="PF20684">
    <property type="entry name" value="Fung_rhodopsin"/>
    <property type="match status" value="1"/>
</dbReference>
<evidence type="ECO:0000256" key="6">
    <source>
        <dbReference type="SAM" id="Phobius"/>
    </source>
</evidence>
<evidence type="ECO:0000256" key="3">
    <source>
        <dbReference type="ARBA" id="ARBA00022989"/>
    </source>
</evidence>
<evidence type="ECO:0000256" key="2">
    <source>
        <dbReference type="ARBA" id="ARBA00022692"/>
    </source>
</evidence>
<feature type="transmembrane region" description="Helical" evidence="6">
    <location>
        <begin position="244"/>
        <end position="265"/>
    </location>
</feature>
<name>A0AAI8YMF2_9PEZI</name>
<feature type="transmembrane region" description="Helical" evidence="6">
    <location>
        <begin position="6"/>
        <end position="24"/>
    </location>
</feature>
<comment type="subcellular location">
    <subcellularLocation>
        <location evidence="1">Membrane</location>
        <topology evidence="1">Multi-pass membrane protein</topology>
    </subcellularLocation>
</comment>
<keyword evidence="2 6" id="KW-0812">Transmembrane</keyword>
<feature type="transmembrane region" description="Helical" evidence="6">
    <location>
        <begin position="209"/>
        <end position="232"/>
    </location>
</feature>
<evidence type="ECO:0000313" key="8">
    <source>
        <dbReference type="EMBL" id="CAJ2512632.1"/>
    </source>
</evidence>
<keyword evidence="4 6" id="KW-0472">Membrane</keyword>
<evidence type="ECO:0000256" key="1">
    <source>
        <dbReference type="ARBA" id="ARBA00004141"/>
    </source>
</evidence>
<feature type="domain" description="Rhodopsin" evidence="7">
    <location>
        <begin position="20"/>
        <end position="267"/>
    </location>
</feature>
<reference evidence="8" key="1">
    <citation type="submission" date="2023-10" db="EMBL/GenBank/DDBJ databases">
        <authorList>
            <person name="Hackl T."/>
        </authorList>
    </citation>
    <scope>NUCLEOTIDE SEQUENCE</scope>
</reference>
<comment type="similarity">
    <text evidence="5">Belongs to the SAT4 family.</text>
</comment>
<dbReference type="Proteomes" id="UP001295740">
    <property type="component" value="Unassembled WGS sequence"/>
</dbReference>
<dbReference type="GO" id="GO:0016020">
    <property type="term" value="C:membrane"/>
    <property type="evidence" value="ECO:0007669"/>
    <property type="project" value="UniProtKB-SubCell"/>
</dbReference>
<dbReference type="AlphaFoldDB" id="A0AAI8YMF2"/>
<accession>A0AAI8YMF2</accession>
<dbReference type="InterPro" id="IPR052337">
    <property type="entry name" value="SAT4-like"/>
</dbReference>
<evidence type="ECO:0000259" key="7">
    <source>
        <dbReference type="Pfam" id="PF20684"/>
    </source>
</evidence>
<dbReference type="EMBL" id="CAUWAG010000020">
    <property type="protein sequence ID" value="CAJ2512632.1"/>
    <property type="molecule type" value="Genomic_DNA"/>
</dbReference>
<keyword evidence="9" id="KW-1185">Reference proteome</keyword>
<evidence type="ECO:0000313" key="9">
    <source>
        <dbReference type="Proteomes" id="UP001295740"/>
    </source>
</evidence>
<feature type="transmembrane region" description="Helical" evidence="6">
    <location>
        <begin position="133"/>
        <end position="152"/>
    </location>
</feature>
<dbReference type="InterPro" id="IPR049326">
    <property type="entry name" value="Rhodopsin_dom_fungi"/>
</dbReference>
<sequence>MSKFSEPFILLGVGLAVIGLRTYARAKAVGIKNFMADDYLMLIAVLPYVVEIVLAYIVVVRWKALANNSMTGAHRATLDPHGEEHMLRVNGSKASVAYWVIYTLILWIMKFAMLVFCLRLTERLGKYRRRIQFGFLFVGITWMIVFCCIMLSCRPLNRYWQMYPDPGVVSPINLFVTLSLNVATDIYILGIPLPILWMANIKIWKKLGLITLVSGSIFVITVASIRCYLIFSNTRTGARQAGPWTVRSTFVSIVTTNLPLLFPLFRRWMTPALHLFFGRRWSEENMRSLRTITTLVEEPIVTGQLHDNAPHSRSADSPTAMVIIPVKSVEDVDVEDIPLDISSISEASGGSGAGSVANMV</sequence>
<feature type="transmembrane region" description="Helical" evidence="6">
    <location>
        <begin position="172"/>
        <end position="197"/>
    </location>
</feature>
<gene>
    <name evidence="8" type="ORF">KHLLAP_LOCUS13100</name>
</gene>
<evidence type="ECO:0000256" key="4">
    <source>
        <dbReference type="ARBA" id="ARBA00023136"/>
    </source>
</evidence>
<comment type="caution">
    <text evidence="8">The sequence shown here is derived from an EMBL/GenBank/DDBJ whole genome shotgun (WGS) entry which is preliminary data.</text>
</comment>